<gene>
    <name evidence="1" type="ORF">H7R52_19215</name>
</gene>
<dbReference type="AlphaFoldDB" id="A0A413FMH7"/>
<dbReference type="RefSeq" id="WP_118704716.1">
    <property type="nucleotide sequence ID" value="NZ_CABJBN010000018.1"/>
</dbReference>
<proteinExistence type="predicted"/>
<accession>A0A413FMH7</accession>
<protein>
    <submittedName>
        <fullName evidence="1">Uncharacterized protein</fullName>
    </submittedName>
</protein>
<reference evidence="1" key="1">
    <citation type="submission" date="2020-08" db="EMBL/GenBank/DDBJ databases">
        <title>Complete genome sequence of Weissella confusa strain FS54 provides insights into metabolic potential.</title>
        <authorList>
            <person name="Fhoula I."/>
            <person name="Najjari A."/>
            <person name="Lekired A."/>
            <person name="Bessrour-Aouam N."/>
            <person name="Jaballah S."/>
            <person name="Klibi N."/>
            <person name="Ouzari H.-I."/>
        </authorList>
    </citation>
    <scope>NUCLEOTIDE SEQUENCE</scope>
    <source>
        <strain evidence="1">FS54</strain>
    </source>
</reference>
<organism evidence="1 2">
    <name type="scientific">Weissella confusa</name>
    <name type="common">Lactobacillus confusus</name>
    <dbReference type="NCBI Taxonomy" id="1583"/>
    <lineage>
        <taxon>Bacteria</taxon>
        <taxon>Bacillati</taxon>
        <taxon>Bacillota</taxon>
        <taxon>Bacilli</taxon>
        <taxon>Lactobacillales</taxon>
        <taxon>Lactobacillaceae</taxon>
        <taxon>Weissella</taxon>
    </lineage>
</organism>
<dbReference type="EMBL" id="JACSZT010000024">
    <property type="protein sequence ID" value="MBC6499872.1"/>
    <property type="molecule type" value="Genomic_DNA"/>
</dbReference>
<comment type="caution">
    <text evidence="1">The sequence shown here is derived from an EMBL/GenBank/DDBJ whole genome shotgun (WGS) entry which is preliminary data.</text>
</comment>
<name>A0A413FMH7_WEICO</name>
<evidence type="ECO:0000313" key="2">
    <source>
        <dbReference type="Proteomes" id="UP000650485"/>
    </source>
</evidence>
<dbReference type="Proteomes" id="UP000650485">
    <property type="component" value="Unassembled WGS sequence"/>
</dbReference>
<sequence length="180" mass="20961">MYFDFKMVDLADGMQELRIARHEGVPMTQHTRIALSQKLAKTLGFDYRSLPMLAAPDVSAYYAVTSEKESGDLEVIMRNAMDNEPEAFIVSDWESYLENGEGEFGPFLFAMFDEWLHVPEARDLYQISPLEFENQSSGPWAFYQAPREVTKQMVADNRDFDSELRRRIKETVNKDLYYDK</sequence>
<evidence type="ECO:0000313" key="1">
    <source>
        <dbReference type="EMBL" id="MBC6499872.1"/>
    </source>
</evidence>